<reference evidence="2" key="1">
    <citation type="submission" date="2019-08" db="EMBL/GenBank/DDBJ databases">
        <authorList>
            <person name="Kucharzyk K."/>
            <person name="Murdoch R.W."/>
            <person name="Higgins S."/>
            <person name="Loffler F."/>
        </authorList>
    </citation>
    <scope>NUCLEOTIDE SEQUENCE</scope>
</reference>
<sequence>MDANEKRKRFLRIAQKRTTHVIENLQSLGNCSNPATYLYDVRELEPIFSAIEAEVAATRARMEAQSPYRQVPFTLSDRGSREEEAPEHE</sequence>
<evidence type="ECO:0000313" key="2">
    <source>
        <dbReference type="EMBL" id="MPM36680.1"/>
    </source>
</evidence>
<accession>A0A644Z765</accession>
<proteinExistence type="predicted"/>
<feature type="compositionally biased region" description="Basic and acidic residues" evidence="1">
    <location>
        <begin position="78"/>
        <end position="89"/>
    </location>
</feature>
<name>A0A644Z765_9ZZZZ</name>
<gene>
    <name evidence="2" type="ORF">SDC9_83280</name>
</gene>
<comment type="caution">
    <text evidence="2">The sequence shown here is derived from an EMBL/GenBank/DDBJ whole genome shotgun (WGS) entry which is preliminary data.</text>
</comment>
<organism evidence="2">
    <name type="scientific">bioreactor metagenome</name>
    <dbReference type="NCBI Taxonomy" id="1076179"/>
    <lineage>
        <taxon>unclassified sequences</taxon>
        <taxon>metagenomes</taxon>
        <taxon>ecological metagenomes</taxon>
    </lineage>
</organism>
<protein>
    <submittedName>
        <fullName evidence="2">Uncharacterized protein</fullName>
    </submittedName>
</protein>
<dbReference type="AlphaFoldDB" id="A0A644Z765"/>
<evidence type="ECO:0000256" key="1">
    <source>
        <dbReference type="SAM" id="MobiDB-lite"/>
    </source>
</evidence>
<dbReference type="EMBL" id="VSSQ01007686">
    <property type="protein sequence ID" value="MPM36680.1"/>
    <property type="molecule type" value="Genomic_DNA"/>
</dbReference>
<feature type="region of interest" description="Disordered" evidence="1">
    <location>
        <begin position="68"/>
        <end position="89"/>
    </location>
</feature>